<dbReference type="Gene3D" id="2.180.10.10">
    <property type="entry name" value="RHS repeat-associated core"/>
    <property type="match status" value="3"/>
</dbReference>
<proteinExistence type="predicted"/>
<dbReference type="NCBIfam" id="TIGR03696">
    <property type="entry name" value="Rhs_assc_core"/>
    <property type="match status" value="1"/>
</dbReference>
<feature type="domain" description="Teneurin-like YD-shell" evidence="4">
    <location>
        <begin position="521"/>
        <end position="664"/>
    </location>
</feature>
<evidence type="ECO:0000259" key="3">
    <source>
        <dbReference type="Pfam" id="PF20148"/>
    </source>
</evidence>
<evidence type="ECO:0000259" key="4">
    <source>
        <dbReference type="Pfam" id="PF25023"/>
    </source>
</evidence>
<evidence type="ECO:0000313" key="5">
    <source>
        <dbReference type="EMBL" id="SIT01249.1"/>
    </source>
</evidence>
<comment type="caution">
    <text evidence="5">The sequence shown here is derived from an EMBL/GenBank/DDBJ whole genome shotgun (WGS) entry which is preliminary data.</text>
</comment>
<protein>
    <submittedName>
        <fullName evidence="5">RHS repeat-associated core domain-containing protein</fullName>
    </submittedName>
</protein>
<dbReference type="Pfam" id="PF20148">
    <property type="entry name" value="DUF6531"/>
    <property type="match status" value="1"/>
</dbReference>
<dbReference type="PANTHER" id="PTHR32305:SF15">
    <property type="entry name" value="PROTEIN RHSA-RELATED"/>
    <property type="match status" value="1"/>
</dbReference>
<feature type="domain" description="DUF6531" evidence="3">
    <location>
        <begin position="219"/>
        <end position="289"/>
    </location>
</feature>
<feature type="domain" description="Teneurin-like YD-shell" evidence="4">
    <location>
        <begin position="920"/>
        <end position="1074"/>
    </location>
</feature>
<reference evidence="5 6" key="1">
    <citation type="submission" date="2017-01" db="EMBL/GenBank/DDBJ databases">
        <authorList>
            <person name="Varghese N."/>
            <person name="Submissions S."/>
        </authorList>
    </citation>
    <scope>NUCLEOTIDE SEQUENCE [LARGE SCALE GENOMIC DNA]</scope>
    <source>
        <strain evidence="5 6">DSM 2061</strain>
    </source>
</reference>
<keyword evidence="6" id="KW-1185">Reference proteome</keyword>
<name>A0ABY1L0C8_9FLAO</name>
<gene>
    <name evidence="5" type="ORF">SAMN05421766_10711</name>
</gene>
<dbReference type="Proteomes" id="UP000185728">
    <property type="component" value="Unassembled WGS sequence"/>
</dbReference>
<organism evidence="5 6">
    <name type="scientific">Zobellia uliginosa</name>
    <dbReference type="NCBI Taxonomy" id="143224"/>
    <lineage>
        <taxon>Bacteria</taxon>
        <taxon>Pseudomonadati</taxon>
        <taxon>Bacteroidota</taxon>
        <taxon>Flavobacteriia</taxon>
        <taxon>Flavobacteriales</taxon>
        <taxon>Flavobacteriaceae</taxon>
        <taxon>Zobellia</taxon>
    </lineage>
</organism>
<accession>A0ABY1L0C8</accession>
<dbReference type="InterPro" id="IPR050708">
    <property type="entry name" value="T6SS_VgrG/RHS"/>
</dbReference>
<feature type="region of interest" description="Disordered" evidence="2">
    <location>
        <begin position="1332"/>
        <end position="1358"/>
    </location>
</feature>
<sequence length="1389" mass="157220">MLLANKHFTPVLGIDIHIVILFGVPVPLPHPYIGMVMDVMDYIPFMGSTVNINNVPKGNSQTSGVLATLFHIPMGGPFLMAPMIGHDSVNFFGSTTVHAEDNFMSPAGYMVMTCNDIGIPLTLAPGKKLRPIPSFYLPSSMSIPLPMGQPVFVGGPYAPDWAGVITGLIMSYGMGGLMKKAGGKFKRGLKNGLKKLNHMLPMNKATKGLKKSLCKFGFEPIDLVTGRMVYEGEDFVLSGPIPIRWERNWYSDSEYEGLMGYGFSCNYDLGMHINTQDGNMGLRLTDGRLAAMPILNIPGEQYYDRSEKLTLTYIDKYTYEVEDHEEQLTYTYSKRTPTLFKPTEIRNPDGFTVQMKYNSANALTHIVDSVGRNIALRLDSKHRVTEITAEHRGETRKLVSYGYNNDGDLIRISDALDQPTLMEYENHLMLKKTDRNGQSFYWEYDGNQTGAKCIATRGDGNILSGTLEYHKGYNIITNSLGEQSIYYFNELNLCTQVTDAMGGHIFHEYTEYMEPYRDIDEEGNATGYSYDERGNLVGLHQPDGSTTTFVYDEKDRLVLTKYPVGGSVIRTFKEDRLHAVIDMDGGVTSFGYNEKGLINEVRDNAGNISSLAYDKDFNLSKMVLPNKAVATWKYDAWGRCHQTKNAAGHEQNFIYDDLDRVRQVVEPDNNAIQLKYNAYDEVVELHQKNGKVKFEYTPMGSLKMREERGRKVFFDYDTEEQLCYIDNEHGERYRFKRNPNGQIITEIGFDGLTRMYQRDRAGKVYRVNRPGGKFTEYEYDNNGRITRAEHSDGTWETYSYDRNGNLIEAVNQNSTVQLIRDNAGRVVAENQDGHLVESTYDKLGNRIQITSSLGAKIDLLRNKMGQIETMNAQVSDSKVEESKANGSASHKKAGTWSANFAYNSVGMEIERLLPGGVRAEMEYDGAGRPVRQKVTRGRSEMRHRTYNWSVNDRLKIMVDQLTKGQVSYTHDQFGNLASAKYENNDMDYKLPDEVGNLYRSQGKSDRKYGAGGQLLQDGRTTFKYDDEGNLTEKRTPSGTEVYDWFDNGMLQAVTKTNGERVEFEYDALGRRTAKNVIPARAKSRSSITRFVWDGNVPLHEWEYPLKNRPEWMVDEWGMLTKDKEEPVENLITWVFDEGTFKPAAKIVDGEHFSIITDYLGTPVEMYNAQGARTWAVEYDIYGKVRKLVEGDVDDCPFRYQGQFEDVETGLYYNRFRYYTVDTGTYISKDPIGLNSREYNLYAYVSDTNSIIDPFGLDWNYVLVDSNGNSYYHGRASDNASMEDVARRHSNTTGTDGARFGEGDTMQRKTKVGTPKDAVRGVEQRGVAENDLLGRGSDKARGNKINGMSDTKQKTRIGRQRLSDADKILKGKKVSELPTLDELKFKGSCK</sequence>
<evidence type="ECO:0000313" key="6">
    <source>
        <dbReference type="Proteomes" id="UP000185728"/>
    </source>
</evidence>
<dbReference type="InterPro" id="IPR006530">
    <property type="entry name" value="YD"/>
</dbReference>
<dbReference type="Pfam" id="PF25023">
    <property type="entry name" value="TEN_YD-shell"/>
    <property type="match status" value="4"/>
</dbReference>
<dbReference type="InterPro" id="IPR045351">
    <property type="entry name" value="DUF6531"/>
</dbReference>
<dbReference type="InterPro" id="IPR022385">
    <property type="entry name" value="Rhs_assc_core"/>
</dbReference>
<dbReference type="PANTHER" id="PTHR32305">
    <property type="match status" value="1"/>
</dbReference>
<dbReference type="CDD" id="cd14740">
    <property type="entry name" value="PAAR_4"/>
    <property type="match status" value="1"/>
</dbReference>
<feature type="domain" description="Teneurin-like YD-shell" evidence="4">
    <location>
        <begin position="773"/>
        <end position="828"/>
    </location>
</feature>
<dbReference type="EMBL" id="FTOB01000007">
    <property type="protein sequence ID" value="SIT01249.1"/>
    <property type="molecule type" value="Genomic_DNA"/>
</dbReference>
<evidence type="ECO:0000256" key="1">
    <source>
        <dbReference type="ARBA" id="ARBA00022737"/>
    </source>
</evidence>
<evidence type="ECO:0000256" key="2">
    <source>
        <dbReference type="SAM" id="MobiDB-lite"/>
    </source>
</evidence>
<dbReference type="RefSeq" id="WP_076456687.1">
    <property type="nucleotide sequence ID" value="NZ_FTOB01000007.1"/>
</dbReference>
<dbReference type="InterPro" id="IPR056823">
    <property type="entry name" value="TEN-like_YD-shell"/>
</dbReference>
<keyword evidence="1" id="KW-0677">Repeat</keyword>
<feature type="domain" description="Teneurin-like YD-shell" evidence="4">
    <location>
        <begin position="1143"/>
        <end position="1229"/>
    </location>
</feature>
<dbReference type="NCBIfam" id="TIGR01643">
    <property type="entry name" value="YD_repeat_2x"/>
    <property type="match status" value="4"/>
</dbReference>